<evidence type="ECO:0000313" key="1">
    <source>
        <dbReference type="EMBL" id="KKM27888.1"/>
    </source>
</evidence>
<accession>A0A0F9L112</accession>
<dbReference type="EMBL" id="LAZR01012237">
    <property type="protein sequence ID" value="KKM27888.1"/>
    <property type="molecule type" value="Genomic_DNA"/>
</dbReference>
<reference evidence="1" key="1">
    <citation type="journal article" date="2015" name="Nature">
        <title>Complex archaea that bridge the gap between prokaryotes and eukaryotes.</title>
        <authorList>
            <person name="Spang A."/>
            <person name="Saw J.H."/>
            <person name="Jorgensen S.L."/>
            <person name="Zaremba-Niedzwiedzka K."/>
            <person name="Martijn J."/>
            <person name="Lind A.E."/>
            <person name="van Eijk R."/>
            <person name="Schleper C."/>
            <person name="Guy L."/>
            <person name="Ettema T.J."/>
        </authorList>
    </citation>
    <scope>NUCLEOTIDE SEQUENCE</scope>
</reference>
<organism evidence="1">
    <name type="scientific">marine sediment metagenome</name>
    <dbReference type="NCBI Taxonomy" id="412755"/>
    <lineage>
        <taxon>unclassified sequences</taxon>
        <taxon>metagenomes</taxon>
        <taxon>ecological metagenomes</taxon>
    </lineage>
</organism>
<protein>
    <submittedName>
        <fullName evidence="1">Uncharacterized protein</fullName>
    </submittedName>
</protein>
<sequence>MKIHGKSIFMEKTRGSLKKVNRFALREYKESHPKSIRVLQVKAKSVLTLGVLPNYHVREIGHIRFLAVLDRGKEFRIYFFDKNGNNIGGQNYDVTPKFLKKLEKSTVLKTQFPKKTPREFEDSTLLFQKEFSKLFHHINSVLGINHKYPYTILVRKDLQVKHDKTLGCRRVNKERYIPSELKSEGFLEFFASLEWFDTYISSIIDITHENMLELILHDLAILLSGVYEYKDIEKLSLLHFEFVSLSGDFSRDSIVNLLKKYLGILTVLKKYRIKLSLVEFRYLLSQTYKKFESKNLLEEGIKFGPFFSRLFSQASKVKDQEKVLIDKDLFLSTLFGLTISSDSNPTSPLNTTITLITDFLKNSLIYTHILKIENLVSDILTNYIILYLNFDVYTTIQGDALDLDLYINNKSDYVLEDFSYDLLWQPKKGLTVRSREDMLKSRDLHEKKISHYNLQIGKKGSVALSCAISFTNPIFKELKMKKRIFLKKIQLEK</sequence>
<comment type="caution">
    <text evidence="1">The sequence shown here is derived from an EMBL/GenBank/DDBJ whole genome shotgun (WGS) entry which is preliminary data.</text>
</comment>
<name>A0A0F9L112_9ZZZZ</name>
<gene>
    <name evidence="1" type="ORF">LCGC14_1570200</name>
</gene>
<proteinExistence type="predicted"/>
<dbReference type="AlphaFoldDB" id="A0A0F9L112"/>